<dbReference type="AlphaFoldDB" id="A0AAE0BY18"/>
<feature type="transmembrane region" description="Helical" evidence="1">
    <location>
        <begin position="207"/>
        <end position="226"/>
    </location>
</feature>
<accession>A0AAE0BY18</accession>
<keyword evidence="1" id="KW-0472">Membrane</keyword>
<keyword evidence="3" id="KW-1185">Reference proteome</keyword>
<feature type="transmembrane region" description="Helical" evidence="1">
    <location>
        <begin position="77"/>
        <end position="94"/>
    </location>
</feature>
<protein>
    <submittedName>
        <fullName evidence="2">Uncharacterized protein</fullName>
    </submittedName>
</protein>
<keyword evidence="1" id="KW-0812">Transmembrane</keyword>
<reference evidence="2 3" key="1">
    <citation type="journal article" date="2015" name="Genome Biol. Evol.">
        <title>Comparative Genomics of a Bacterivorous Green Alga Reveals Evolutionary Causalities and Consequences of Phago-Mixotrophic Mode of Nutrition.</title>
        <authorList>
            <person name="Burns J.A."/>
            <person name="Paasch A."/>
            <person name="Narechania A."/>
            <person name="Kim E."/>
        </authorList>
    </citation>
    <scope>NUCLEOTIDE SEQUENCE [LARGE SCALE GENOMIC DNA]</scope>
    <source>
        <strain evidence="2 3">PLY_AMNH</strain>
    </source>
</reference>
<gene>
    <name evidence="2" type="ORF">CYMTET_46151</name>
</gene>
<dbReference type="EMBL" id="LGRX02032084">
    <property type="protein sequence ID" value="KAK3244229.1"/>
    <property type="molecule type" value="Genomic_DNA"/>
</dbReference>
<feature type="transmembrane region" description="Helical" evidence="1">
    <location>
        <begin position="180"/>
        <end position="201"/>
    </location>
</feature>
<evidence type="ECO:0000313" key="2">
    <source>
        <dbReference type="EMBL" id="KAK3244229.1"/>
    </source>
</evidence>
<name>A0AAE0BY18_9CHLO</name>
<keyword evidence="1" id="KW-1133">Transmembrane helix</keyword>
<organism evidence="2 3">
    <name type="scientific">Cymbomonas tetramitiformis</name>
    <dbReference type="NCBI Taxonomy" id="36881"/>
    <lineage>
        <taxon>Eukaryota</taxon>
        <taxon>Viridiplantae</taxon>
        <taxon>Chlorophyta</taxon>
        <taxon>Pyramimonadophyceae</taxon>
        <taxon>Pyramimonadales</taxon>
        <taxon>Pyramimonadaceae</taxon>
        <taxon>Cymbomonas</taxon>
    </lineage>
</organism>
<evidence type="ECO:0000313" key="3">
    <source>
        <dbReference type="Proteomes" id="UP001190700"/>
    </source>
</evidence>
<feature type="non-terminal residue" evidence="2">
    <location>
        <position position="240"/>
    </location>
</feature>
<comment type="caution">
    <text evidence="2">The sequence shown here is derived from an EMBL/GenBank/DDBJ whole genome shotgun (WGS) entry which is preliminary data.</text>
</comment>
<proteinExistence type="predicted"/>
<feature type="transmembrane region" description="Helical" evidence="1">
    <location>
        <begin position="52"/>
        <end position="71"/>
    </location>
</feature>
<dbReference type="Proteomes" id="UP001190700">
    <property type="component" value="Unassembled WGS sequence"/>
</dbReference>
<evidence type="ECO:0000256" key="1">
    <source>
        <dbReference type="SAM" id="Phobius"/>
    </source>
</evidence>
<sequence length="240" mass="26522">MPTDSTDDGNSILHDLVVESDIAFDNSGFNNKNYPDLQAYLENNSLSRACNCCWWLFLFSVLQILGLYVTFGPSVSIASKGVQLFGYAILLFLIRRCDPIRGTSSADGTKNTLAKLTLFLIPIYTFGSELAHLKVREEFQNDSEECGDGHGGICPNIVWSIQASGIRGGLMMAVNQNLELPVRPIATLNVLFAVLLIPTLIPWDKEALIGIVWTLLLIYNTIVKCADARSTSRKLYLKAQ</sequence>